<evidence type="ECO:0000256" key="1">
    <source>
        <dbReference type="SAM" id="MobiDB-lite"/>
    </source>
</evidence>
<accession>A0A699HE91</accession>
<protein>
    <recommendedName>
        <fullName evidence="3">Synaptobrevin, longin-like domain protein</fullName>
    </recommendedName>
</protein>
<sequence>MSTPTFAKTYNLIAYLENLPNVIDLNRLLIFSMEAQSSMHSQQVPLSILYALSNFGRRIRPRRRTLRLDDAEGTSCLTNAEIFEGLARLGVKTTSWNEFSSTMASAIICLATNQKFSFLKYILFSLVKNIEAGVPFFMFPRFVQLIINHQLGDMTHYKDIFATPSITKKFFANMKRVGTGFSREVAPLFANMLVQAPEEVGNLQADAQPISILTEPSTSKPQKKHKLKRKHTQEPEVPPTKSQAKPNVPLPLPSYDPLPSARIEKLESRVERLEEENKVLKELMGVHSKVDYDEPVMKKEKSSKQRRKIADIDVDVKINLEKAQVKTYNLDLDHQQKVLSMLDVNDEKPVDVEEVLEVVKAAKLITEVVTTVRVDVNDASVQDTPITAAKATKVSVPKKRRGVIIQDPEETTTTVTIQPKNIIRERFVKIEPKNYSDEFLLNTLKIMFKKPNVEANVWKDQKGKYGLAKVKRWKFFESCGFHCLTLSTTQIFLLVQRMYPLTHFTLKQMINDVRLEVKDESEMSLELLRLVRR</sequence>
<feature type="region of interest" description="Disordered" evidence="1">
    <location>
        <begin position="212"/>
        <end position="256"/>
    </location>
</feature>
<gene>
    <name evidence="2" type="ORF">Tci_367137</name>
</gene>
<name>A0A699HE91_TANCI</name>
<evidence type="ECO:0000313" key="2">
    <source>
        <dbReference type="EMBL" id="GEX95162.1"/>
    </source>
</evidence>
<reference evidence="2" key="1">
    <citation type="journal article" date="2019" name="Sci. Rep.">
        <title>Draft genome of Tanacetum cinerariifolium, the natural source of mosquito coil.</title>
        <authorList>
            <person name="Yamashiro T."/>
            <person name="Shiraishi A."/>
            <person name="Satake H."/>
            <person name="Nakayama K."/>
        </authorList>
    </citation>
    <scope>NUCLEOTIDE SEQUENCE</scope>
</reference>
<comment type="caution">
    <text evidence="2">The sequence shown here is derived from an EMBL/GenBank/DDBJ whole genome shotgun (WGS) entry which is preliminary data.</text>
</comment>
<feature type="compositionally biased region" description="Basic residues" evidence="1">
    <location>
        <begin position="221"/>
        <end position="231"/>
    </location>
</feature>
<dbReference type="EMBL" id="BKCJ010141231">
    <property type="protein sequence ID" value="GEX95162.1"/>
    <property type="molecule type" value="Genomic_DNA"/>
</dbReference>
<evidence type="ECO:0008006" key="3">
    <source>
        <dbReference type="Google" id="ProtNLM"/>
    </source>
</evidence>
<proteinExistence type="predicted"/>
<dbReference type="AlphaFoldDB" id="A0A699HE91"/>
<organism evidence="2">
    <name type="scientific">Tanacetum cinerariifolium</name>
    <name type="common">Dalmatian daisy</name>
    <name type="synonym">Chrysanthemum cinerariifolium</name>
    <dbReference type="NCBI Taxonomy" id="118510"/>
    <lineage>
        <taxon>Eukaryota</taxon>
        <taxon>Viridiplantae</taxon>
        <taxon>Streptophyta</taxon>
        <taxon>Embryophyta</taxon>
        <taxon>Tracheophyta</taxon>
        <taxon>Spermatophyta</taxon>
        <taxon>Magnoliopsida</taxon>
        <taxon>eudicotyledons</taxon>
        <taxon>Gunneridae</taxon>
        <taxon>Pentapetalae</taxon>
        <taxon>asterids</taxon>
        <taxon>campanulids</taxon>
        <taxon>Asterales</taxon>
        <taxon>Asteraceae</taxon>
        <taxon>Asteroideae</taxon>
        <taxon>Anthemideae</taxon>
        <taxon>Anthemidinae</taxon>
        <taxon>Tanacetum</taxon>
    </lineage>
</organism>